<dbReference type="SUPFAM" id="SSF102645">
    <property type="entry name" value="CoaB-like"/>
    <property type="match status" value="1"/>
</dbReference>
<evidence type="ECO:0000313" key="7">
    <source>
        <dbReference type="EMBL" id="MCY0965764.1"/>
    </source>
</evidence>
<evidence type="ECO:0000256" key="4">
    <source>
        <dbReference type="RuleBase" id="RU364078"/>
    </source>
</evidence>
<name>A0A9X3EFF4_9GAMM</name>
<comment type="caution">
    <text evidence="3">Lacks conserved residue(s) required for the propagation of feature annotation.</text>
</comment>
<dbReference type="EMBL" id="JAPNOA010000028">
    <property type="protein sequence ID" value="MCY0965764.1"/>
    <property type="molecule type" value="Genomic_DNA"/>
</dbReference>
<dbReference type="InterPro" id="IPR036551">
    <property type="entry name" value="Flavin_trans-like"/>
</dbReference>
<organism evidence="7 8">
    <name type="scientific">Parathalassolituus penaei</name>
    <dbReference type="NCBI Taxonomy" id="2997323"/>
    <lineage>
        <taxon>Bacteria</taxon>
        <taxon>Pseudomonadati</taxon>
        <taxon>Pseudomonadota</taxon>
        <taxon>Gammaproteobacteria</taxon>
        <taxon>Oceanospirillales</taxon>
        <taxon>Oceanospirillaceae</taxon>
        <taxon>Parathalassolituus</taxon>
    </lineage>
</organism>
<dbReference type="GO" id="GO:0010181">
    <property type="term" value="F:FMN binding"/>
    <property type="evidence" value="ECO:0007669"/>
    <property type="project" value="UniProtKB-UniRule"/>
</dbReference>
<evidence type="ECO:0000256" key="1">
    <source>
        <dbReference type="ARBA" id="ARBA00022793"/>
    </source>
</evidence>
<sequence>MPTLVNKRILLGISGGIAAYKSAELVRLLKKAGADVRVVMTAGAMEFITPLTLQALSGNPVHHTLLDPAAEAGMGHIELARWADAILIAPATADVIARLNAGMADDLLTTLVLASPAPLFLAPAMNQQMWAAETNQANLANLARLRGERLGVFGPDAGEQACGDIGPGRMLEPVAITALLERQFESAVLDGCHVVITAGPTREALDPVRYISNHSSGKMGYALARAAQEAGARVTLISGPVTLTTPDRCQRVNVSSALEMLDAALNVVSDCDIFIASAAVADYRPAAVAEQKIKKSGDEIQLTLVKNPDIVATIASHAERPFTVGFAAETTDVAAYAKGKLARKNLDMIVANDVSQPGIGFNSDDNAVTLYWPDGEQAFAAMSKQALARELILAIAQRYTAVLGD</sequence>
<dbReference type="EC" id="4.1.1.36" evidence="3"/>
<keyword evidence="8" id="KW-1185">Reference proteome</keyword>
<keyword evidence="3 4" id="KW-0285">Flavoprotein</keyword>
<dbReference type="GO" id="GO:0071513">
    <property type="term" value="C:phosphopantothenoylcysteine decarboxylase complex"/>
    <property type="evidence" value="ECO:0007669"/>
    <property type="project" value="TreeGrafter"/>
</dbReference>
<keyword evidence="1 3" id="KW-0210">Decarboxylase</keyword>
<dbReference type="InterPro" id="IPR005252">
    <property type="entry name" value="CoaBC"/>
</dbReference>
<dbReference type="GO" id="GO:0015941">
    <property type="term" value="P:pantothenate catabolic process"/>
    <property type="evidence" value="ECO:0007669"/>
    <property type="project" value="InterPro"/>
</dbReference>
<dbReference type="GO" id="GO:0004633">
    <property type="term" value="F:phosphopantothenoylcysteine decarboxylase activity"/>
    <property type="evidence" value="ECO:0007669"/>
    <property type="project" value="UniProtKB-UniRule"/>
</dbReference>
<dbReference type="SUPFAM" id="SSF52507">
    <property type="entry name" value="Homo-oligomeric flavin-containing Cys decarboxylases, HFCD"/>
    <property type="match status" value="1"/>
</dbReference>
<evidence type="ECO:0000259" key="6">
    <source>
        <dbReference type="Pfam" id="PF04127"/>
    </source>
</evidence>
<dbReference type="Gene3D" id="3.40.50.1950">
    <property type="entry name" value="Flavin prenyltransferase-like"/>
    <property type="match status" value="1"/>
</dbReference>
<dbReference type="Gene3D" id="3.40.50.10300">
    <property type="entry name" value="CoaB-like"/>
    <property type="match status" value="1"/>
</dbReference>
<comment type="catalytic activity">
    <reaction evidence="3 4">
        <text>(R)-4'-phosphopantothenate + L-cysteine + CTP = N-[(R)-4-phosphopantothenoyl]-L-cysteine + CMP + diphosphate + H(+)</text>
        <dbReference type="Rhea" id="RHEA:19397"/>
        <dbReference type="ChEBI" id="CHEBI:10986"/>
        <dbReference type="ChEBI" id="CHEBI:15378"/>
        <dbReference type="ChEBI" id="CHEBI:33019"/>
        <dbReference type="ChEBI" id="CHEBI:35235"/>
        <dbReference type="ChEBI" id="CHEBI:37563"/>
        <dbReference type="ChEBI" id="CHEBI:59458"/>
        <dbReference type="ChEBI" id="CHEBI:60377"/>
        <dbReference type="EC" id="6.3.2.5"/>
    </reaction>
</comment>
<dbReference type="PANTHER" id="PTHR14359:SF6">
    <property type="entry name" value="PHOSPHOPANTOTHENOYLCYSTEINE DECARBOXYLASE"/>
    <property type="match status" value="1"/>
</dbReference>
<comment type="caution">
    <text evidence="7">The sequence shown here is derived from an EMBL/GenBank/DDBJ whole genome shotgun (WGS) entry which is preliminary data.</text>
</comment>
<comment type="cofactor">
    <cofactor evidence="3">
        <name>Mg(2+)</name>
        <dbReference type="ChEBI" id="CHEBI:18420"/>
    </cofactor>
</comment>
<proteinExistence type="inferred from homology"/>
<feature type="binding site" evidence="3">
    <location>
        <position position="292"/>
    </location>
    <ligand>
        <name>CTP</name>
        <dbReference type="ChEBI" id="CHEBI:37563"/>
    </ligand>
</feature>
<keyword evidence="3" id="KW-0460">Magnesium</keyword>
<protein>
    <recommendedName>
        <fullName evidence="3">Coenzyme A biosynthesis bifunctional protein CoaBC</fullName>
    </recommendedName>
    <alternativeName>
        <fullName evidence="3">DNA/pantothenate metabolism flavoprotein</fullName>
    </alternativeName>
    <alternativeName>
        <fullName evidence="3">Phosphopantothenoylcysteine synthetase/decarboxylase</fullName>
        <shortName evidence="3">PPCS-PPCDC</shortName>
    </alternativeName>
    <domain>
        <recommendedName>
            <fullName evidence="3">Phosphopantothenoylcysteine decarboxylase</fullName>
            <shortName evidence="3">PPC decarboxylase</shortName>
            <shortName evidence="3">PPC-DC</shortName>
            <ecNumber evidence="3">4.1.1.36</ecNumber>
        </recommendedName>
        <alternativeName>
            <fullName evidence="3">CoaC</fullName>
        </alternativeName>
    </domain>
    <domain>
        <recommendedName>
            <fullName evidence="3">Phosphopantothenate--cysteine ligase</fullName>
            <ecNumber evidence="3">6.3.2.5</ecNumber>
        </recommendedName>
        <alternativeName>
            <fullName evidence="3">CoaB</fullName>
        </alternativeName>
        <alternativeName>
            <fullName evidence="3">Phosphopantothenoylcysteine synthetase</fullName>
            <shortName evidence="3">PPC synthetase</shortName>
            <shortName evidence="3">PPC-S</shortName>
        </alternativeName>
    </domain>
</protein>
<dbReference type="AlphaFoldDB" id="A0A9X3EFF4"/>
<dbReference type="InterPro" id="IPR007085">
    <property type="entry name" value="DNA/pantothenate-metab_flavo_C"/>
</dbReference>
<comment type="similarity">
    <text evidence="3 4">In the N-terminal section; belongs to the HFCD (homo-oligomeric flavin containing Cys decarboxylase) superfamily.</text>
</comment>
<keyword evidence="3" id="KW-0479">Metal-binding</keyword>
<keyword evidence="2 3" id="KW-0456">Lyase</keyword>
<feature type="binding site" evidence="3">
    <location>
        <position position="344"/>
    </location>
    <ligand>
        <name>CTP</name>
        <dbReference type="ChEBI" id="CHEBI:37563"/>
    </ligand>
</feature>
<feature type="binding site" evidence="3">
    <location>
        <position position="340"/>
    </location>
    <ligand>
        <name>CTP</name>
        <dbReference type="ChEBI" id="CHEBI:37563"/>
    </ligand>
</feature>
<feature type="domain" description="Flavoprotein" evidence="5">
    <location>
        <begin position="7"/>
        <end position="176"/>
    </location>
</feature>
<evidence type="ECO:0000259" key="5">
    <source>
        <dbReference type="Pfam" id="PF02441"/>
    </source>
</evidence>
<dbReference type="Pfam" id="PF02441">
    <property type="entry name" value="Flavoprotein"/>
    <property type="match status" value="1"/>
</dbReference>
<comment type="pathway">
    <text evidence="3 4">Cofactor biosynthesis; coenzyme A biosynthesis; CoA from (R)-pantothenate: step 2/5.</text>
</comment>
<dbReference type="GO" id="GO:0004632">
    <property type="term" value="F:phosphopantothenate--cysteine ligase activity"/>
    <property type="evidence" value="ECO:0007669"/>
    <property type="project" value="UniProtKB-UniRule"/>
</dbReference>
<comment type="function">
    <text evidence="3">Catalyzes two sequential steps in the biosynthesis of coenzyme A. In the first step cysteine is conjugated to 4'-phosphopantothenate to form 4-phosphopantothenoylcysteine. In the second step the latter compound is decarboxylated to form 4'-phosphopantotheine.</text>
</comment>
<comment type="similarity">
    <text evidence="3 4">In the C-terminal section; belongs to the PPC synthetase family.</text>
</comment>
<dbReference type="PANTHER" id="PTHR14359">
    <property type="entry name" value="HOMO-OLIGOMERIC FLAVIN CONTAINING CYS DECARBOXYLASE FAMILY"/>
    <property type="match status" value="1"/>
</dbReference>
<comment type="pathway">
    <text evidence="3 4">Cofactor biosynthesis; coenzyme A biosynthesis; CoA from (R)-pantothenate: step 3/5.</text>
</comment>
<reference evidence="7" key="1">
    <citation type="submission" date="2022-11" db="EMBL/GenBank/DDBJ databases">
        <title>Parathalassolutuus dongxingensis gen. nov., sp. nov., a novel member of family Oceanospirillaceae isolated from a coastal shrimp pond in Guangxi, China.</title>
        <authorList>
            <person name="Chen H."/>
        </authorList>
    </citation>
    <scope>NUCLEOTIDE SEQUENCE</scope>
    <source>
        <strain evidence="7">G-43</strain>
    </source>
</reference>
<comment type="function">
    <text evidence="4">Catalyzes two steps in the biosynthesis of coenzyme A. In the first step cysteine is conjugated to 4'-phosphopantothenate to form 4-phosphopantothenoylcysteine, in the latter compound is decarboxylated to form 4'-phosphopantotheine.</text>
</comment>
<feature type="region of interest" description="Phosphopantothenate--cysteine ligase" evidence="3">
    <location>
        <begin position="194"/>
        <end position="405"/>
    </location>
</feature>
<comment type="catalytic activity">
    <reaction evidence="3 4">
        <text>N-[(R)-4-phosphopantothenoyl]-L-cysteine + H(+) = (R)-4'-phosphopantetheine + CO2</text>
        <dbReference type="Rhea" id="RHEA:16793"/>
        <dbReference type="ChEBI" id="CHEBI:15378"/>
        <dbReference type="ChEBI" id="CHEBI:16526"/>
        <dbReference type="ChEBI" id="CHEBI:59458"/>
        <dbReference type="ChEBI" id="CHEBI:61723"/>
        <dbReference type="EC" id="4.1.1.36"/>
    </reaction>
</comment>
<dbReference type="Proteomes" id="UP001150830">
    <property type="component" value="Unassembled WGS sequence"/>
</dbReference>
<comment type="cofactor">
    <cofactor evidence="3">
        <name>FMN</name>
        <dbReference type="ChEBI" id="CHEBI:58210"/>
    </cofactor>
    <text evidence="3">Binds 1 FMN per subunit.</text>
</comment>
<gene>
    <name evidence="3 7" type="primary">coaBC</name>
    <name evidence="7" type="ORF">OUO13_11235</name>
</gene>
<evidence type="ECO:0000256" key="3">
    <source>
        <dbReference type="HAMAP-Rule" id="MF_02225"/>
    </source>
</evidence>
<feature type="binding site" evidence="3">
    <location>
        <begin position="308"/>
        <end position="311"/>
    </location>
    <ligand>
        <name>CTP</name>
        <dbReference type="ChEBI" id="CHEBI:37563"/>
    </ligand>
</feature>
<evidence type="ECO:0000256" key="2">
    <source>
        <dbReference type="ARBA" id="ARBA00023239"/>
    </source>
</evidence>
<keyword evidence="3" id="KW-0511">Multifunctional enzyme</keyword>
<dbReference type="InterPro" id="IPR003382">
    <property type="entry name" value="Flavoprotein"/>
</dbReference>
<feature type="domain" description="DNA/pantothenate metabolism flavoprotein C-terminal" evidence="6">
    <location>
        <begin position="189"/>
        <end position="397"/>
    </location>
</feature>
<dbReference type="NCBIfam" id="TIGR00521">
    <property type="entry name" value="coaBC_dfp"/>
    <property type="match status" value="1"/>
</dbReference>
<dbReference type="Pfam" id="PF04127">
    <property type="entry name" value="DFP"/>
    <property type="match status" value="1"/>
</dbReference>
<dbReference type="HAMAP" id="MF_02225">
    <property type="entry name" value="CoaBC"/>
    <property type="match status" value="1"/>
</dbReference>
<dbReference type="InterPro" id="IPR035929">
    <property type="entry name" value="CoaB-like_sf"/>
</dbReference>
<evidence type="ECO:0000313" key="8">
    <source>
        <dbReference type="Proteomes" id="UP001150830"/>
    </source>
</evidence>
<accession>A0A9X3EFF4</accession>
<feature type="region of interest" description="Phosphopantothenoylcysteine decarboxylase" evidence="3">
    <location>
        <begin position="1"/>
        <end position="193"/>
    </location>
</feature>
<keyword evidence="3 4" id="KW-0288">FMN</keyword>
<dbReference type="RefSeq" id="WP_283173975.1">
    <property type="nucleotide sequence ID" value="NZ_JAPNOA010000028.1"/>
</dbReference>
<feature type="binding site" evidence="3">
    <location>
        <position position="282"/>
    </location>
    <ligand>
        <name>CTP</name>
        <dbReference type="ChEBI" id="CHEBI:37563"/>
    </ligand>
</feature>
<dbReference type="GO" id="GO:0046872">
    <property type="term" value="F:metal ion binding"/>
    <property type="evidence" value="ECO:0007669"/>
    <property type="project" value="UniProtKB-KW"/>
</dbReference>
<feature type="active site" description="Proton donor" evidence="3">
    <location>
        <position position="162"/>
    </location>
</feature>
<feature type="binding site" evidence="3">
    <location>
        <position position="326"/>
    </location>
    <ligand>
        <name>CTP</name>
        <dbReference type="ChEBI" id="CHEBI:37563"/>
    </ligand>
</feature>
<keyword evidence="3 4" id="KW-0436">Ligase</keyword>
<dbReference type="GO" id="GO:0015937">
    <property type="term" value="P:coenzyme A biosynthetic process"/>
    <property type="evidence" value="ECO:0007669"/>
    <property type="project" value="UniProtKB-UniRule"/>
</dbReference>
<dbReference type="EC" id="6.3.2.5" evidence="3"/>